<reference evidence="10 11" key="1">
    <citation type="submission" date="2018-05" db="EMBL/GenBank/DDBJ databases">
        <title>Draft genome sequence of Scytalidium lignicola DSM 105466, a ubiquitous saprotrophic fungus.</title>
        <authorList>
            <person name="Buettner E."/>
            <person name="Gebauer A.M."/>
            <person name="Hofrichter M."/>
            <person name="Liers C."/>
            <person name="Kellner H."/>
        </authorList>
    </citation>
    <scope>NUCLEOTIDE SEQUENCE [LARGE SCALE GENOMIC DNA]</scope>
    <source>
        <strain evidence="10 11">DSM 105466</strain>
    </source>
</reference>
<dbReference type="GO" id="GO:0005634">
    <property type="term" value="C:nucleus"/>
    <property type="evidence" value="ECO:0007669"/>
    <property type="project" value="UniProtKB-SubCell"/>
</dbReference>
<feature type="non-terminal residue" evidence="10">
    <location>
        <position position="583"/>
    </location>
</feature>
<dbReference type="PANTHER" id="PTHR41391:SF1">
    <property type="entry name" value="RESTRICTION OF TELOMERE CAPPING PROTEIN 4"/>
    <property type="match status" value="1"/>
</dbReference>
<evidence type="ECO:0000256" key="8">
    <source>
        <dbReference type="SAM" id="MobiDB-lite"/>
    </source>
</evidence>
<dbReference type="OMA" id="DDYLEMM"/>
<organism evidence="10 11">
    <name type="scientific">Scytalidium lignicola</name>
    <name type="common">Hyphomycete</name>
    <dbReference type="NCBI Taxonomy" id="5539"/>
    <lineage>
        <taxon>Eukaryota</taxon>
        <taxon>Fungi</taxon>
        <taxon>Dikarya</taxon>
        <taxon>Ascomycota</taxon>
        <taxon>Pezizomycotina</taxon>
        <taxon>Leotiomycetes</taxon>
        <taxon>Leotiomycetes incertae sedis</taxon>
        <taxon>Scytalidium</taxon>
    </lineage>
</organism>
<feature type="compositionally biased region" description="Basic and acidic residues" evidence="8">
    <location>
        <begin position="97"/>
        <end position="115"/>
    </location>
</feature>
<dbReference type="EMBL" id="NCSJ02000054">
    <property type="protein sequence ID" value="RFU32450.1"/>
    <property type="molecule type" value="Genomic_DNA"/>
</dbReference>
<feature type="domain" description="Restriction of telomere capping protein 4 C-terminal" evidence="9">
    <location>
        <begin position="446"/>
        <end position="562"/>
    </location>
</feature>
<evidence type="ECO:0000256" key="2">
    <source>
        <dbReference type="ARBA" id="ARBA00004123"/>
    </source>
</evidence>
<evidence type="ECO:0000259" key="9">
    <source>
        <dbReference type="SMART" id="SM01312"/>
    </source>
</evidence>
<keyword evidence="7" id="KW-0539">Nucleus</keyword>
<comment type="function">
    <text evidence="1">May be involved in a process influencing telomere capping.</text>
</comment>
<dbReference type="InterPro" id="IPR028094">
    <property type="entry name" value="RTC4_C"/>
</dbReference>
<evidence type="ECO:0000313" key="11">
    <source>
        <dbReference type="Proteomes" id="UP000258309"/>
    </source>
</evidence>
<keyword evidence="11" id="KW-1185">Reference proteome</keyword>
<proteinExistence type="inferred from homology"/>
<feature type="non-terminal residue" evidence="10">
    <location>
        <position position="1"/>
    </location>
</feature>
<dbReference type="InterPro" id="IPR039024">
    <property type="entry name" value="RTC4"/>
</dbReference>
<comment type="caution">
    <text evidence="10">The sequence shown here is derived from an EMBL/GenBank/DDBJ whole genome shotgun (WGS) entry which is preliminary data.</text>
</comment>
<gene>
    <name evidence="10" type="ORF">B7463_g3884</name>
</gene>
<name>A0A3E2HG97_SCYLI</name>
<evidence type="ECO:0000256" key="1">
    <source>
        <dbReference type="ARBA" id="ARBA00002738"/>
    </source>
</evidence>
<dbReference type="SMART" id="SM01312">
    <property type="entry name" value="RTC4"/>
    <property type="match status" value="1"/>
</dbReference>
<dbReference type="GO" id="GO:0005737">
    <property type="term" value="C:cytoplasm"/>
    <property type="evidence" value="ECO:0007669"/>
    <property type="project" value="UniProtKB-SubCell"/>
</dbReference>
<keyword evidence="6" id="KW-0963">Cytoplasm</keyword>
<dbReference type="Proteomes" id="UP000258309">
    <property type="component" value="Unassembled WGS sequence"/>
</dbReference>
<evidence type="ECO:0000256" key="5">
    <source>
        <dbReference type="ARBA" id="ARBA00015162"/>
    </source>
</evidence>
<sequence length="583" mass="64987">MNFLNLNNTKGRRAGLRENDYKAPHLLKSINRKPATQASSNETSKHSSNRSSPEPPQFDSNIDDSFEDFNRPPEWSSDDEDDSQETANIKPSIPKKKSTEHENADRSTKLRDSRTRNIRKNKVSPISSPAGTTSLPSTPRFGNSMTDEFGRLKTSSKLKKTFGSSGRPSIGPAQNKTYGNNSRLSTGTNLKKKKTESKFKVPDIGDTEDEFEEDGHKSKKFKLSGYEGPAEEEAKPIFSAPSPVKDKSPSTSPEVHTKKRFKNVKPVSPSGSENEEEEGPGFQAPGMDSSDDDDHRPEPNEEEEKPSPSLAAKVKHYTSLANVQPSQAPTFKTYDFDDSLMDDLNEALADVPHKDILQPLSSTDLRTNTTQEEDDTTPRCPMCKHPITADELKKCLSMNTRQQEKFCRSHKKRDAEDAWSTKGYPSIDWAKLDSRLAQHHTYLRTLLNGANSHYRQSFQETVSAGKDRNLLKMTRNLTPGYYGTRGLRAISENIMQKFSPLLKKRAVKDRLIAARGVTGFVQAVLVPEVTVLLIVEDMDISVEDARNVLSESAGMGELVNEEIRDVVLRGSDDEGSDAEEGYT</sequence>
<evidence type="ECO:0000256" key="7">
    <source>
        <dbReference type="ARBA" id="ARBA00023242"/>
    </source>
</evidence>
<evidence type="ECO:0000256" key="3">
    <source>
        <dbReference type="ARBA" id="ARBA00004496"/>
    </source>
</evidence>
<feature type="region of interest" description="Disordered" evidence="8">
    <location>
        <begin position="1"/>
        <end position="315"/>
    </location>
</feature>
<dbReference type="AlphaFoldDB" id="A0A3E2HG97"/>
<protein>
    <recommendedName>
        <fullName evidence="5">Restriction of telomere capping protein 4</fullName>
    </recommendedName>
</protein>
<evidence type="ECO:0000256" key="6">
    <source>
        <dbReference type="ARBA" id="ARBA00022490"/>
    </source>
</evidence>
<dbReference type="Pfam" id="PF14474">
    <property type="entry name" value="RTC4"/>
    <property type="match status" value="1"/>
</dbReference>
<feature type="compositionally biased region" description="Polar residues" evidence="8">
    <location>
        <begin position="124"/>
        <end position="146"/>
    </location>
</feature>
<comment type="similarity">
    <text evidence="4">Belongs to the RTC4 family.</text>
</comment>
<evidence type="ECO:0000313" key="10">
    <source>
        <dbReference type="EMBL" id="RFU32450.1"/>
    </source>
</evidence>
<dbReference type="OrthoDB" id="128308at2759"/>
<feature type="compositionally biased region" description="Polar residues" evidence="8">
    <location>
        <begin position="162"/>
        <end position="189"/>
    </location>
</feature>
<evidence type="ECO:0000256" key="4">
    <source>
        <dbReference type="ARBA" id="ARBA00009461"/>
    </source>
</evidence>
<accession>A0A3E2HG97</accession>
<dbReference type="PANTHER" id="PTHR41391">
    <property type="entry name" value="RESTRICTION OF TELOMERE CAPPING PROTEIN 4"/>
    <property type="match status" value="1"/>
</dbReference>
<comment type="subcellular location">
    <subcellularLocation>
        <location evidence="3">Cytoplasm</location>
    </subcellularLocation>
    <subcellularLocation>
        <location evidence="2">Nucleus</location>
    </subcellularLocation>
</comment>